<dbReference type="RefSeq" id="WP_008868377.1">
    <property type="nucleotide sequence ID" value="NZ_ACJN02000001.1"/>
</dbReference>
<proteinExistence type="predicted"/>
<dbReference type="Proteomes" id="UP000005496">
    <property type="component" value="Unassembled WGS sequence"/>
</dbReference>
<dbReference type="OrthoDB" id="5471718at2"/>
<sequence>MSNYIQTRRQGNLIRANLIHWSQFVQRTGVCPSMLGELVEMGWVESICTSPESYHFPEKEVFRVQKLVRLCRDFELPTIGGVLIIDLLDRIEQQDKEIRQLRRLI</sequence>
<name>D6SKN3_9BACT</name>
<protein>
    <recommendedName>
        <fullName evidence="3">MerR family transcriptional regulator</fullName>
    </recommendedName>
</protein>
<gene>
    <name evidence="1" type="ORF">Dthio_PD2655</name>
</gene>
<organism evidence="1 2">
    <name type="scientific">Desulfonatronospira thiodismutans ASO3-1</name>
    <dbReference type="NCBI Taxonomy" id="555779"/>
    <lineage>
        <taxon>Bacteria</taxon>
        <taxon>Pseudomonadati</taxon>
        <taxon>Thermodesulfobacteriota</taxon>
        <taxon>Desulfovibrionia</taxon>
        <taxon>Desulfovibrionales</taxon>
        <taxon>Desulfonatronovibrionaceae</taxon>
        <taxon>Desulfonatronospira</taxon>
    </lineage>
</organism>
<dbReference type="EMBL" id="ACJN02000001">
    <property type="protein sequence ID" value="EFI35244.1"/>
    <property type="molecule type" value="Genomic_DNA"/>
</dbReference>
<dbReference type="Pfam" id="PF13591">
    <property type="entry name" value="MerR_2"/>
    <property type="match status" value="1"/>
</dbReference>
<keyword evidence="2" id="KW-1185">Reference proteome</keyword>
<reference evidence="1" key="1">
    <citation type="submission" date="2010-05" db="EMBL/GenBank/DDBJ databases">
        <title>The draft genome of Desulfonatronospira thiodismutans ASO3-1.</title>
        <authorList>
            <consortium name="US DOE Joint Genome Institute (JGI-PGF)"/>
            <person name="Lucas S."/>
            <person name="Copeland A."/>
            <person name="Lapidus A."/>
            <person name="Cheng J.-F."/>
            <person name="Bruce D."/>
            <person name="Goodwin L."/>
            <person name="Pitluck S."/>
            <person name="Chertkov O."/>
            <person name="Brettin T."/>
            <person name="Detter J.C."/>
            <person name="Han C."/>
            <person name="Land M.L."/>
            <person name="Hauser L."/>
            <person name="Kyrpides N."/>
            <person name="Mikhailova N."/>
            <person name="Muyzer G."/>
            <person name="Woyke T."/>
        </authorList>
    </citation>
    <scope>NUCLEOTIDE SEQUENCE [LARGE SCALE GENOMIC DNA]</scope>
    <source>
        <strain evidence="1">ASO3-1</strain>
    </source>
</reference>
<evidence type="ECO:0008006" key="3">
    <source>
        <dbReference type="Google" id="ProtNLM"/>
    </source>
</evidence>
<comment type="caution">
    <text evidence="1">The sequence shown here is derived from an EMBL/GenBank/DDBJ whole genome shotgun (WGS) entry which is preliminary data.</text>
</comment>
<evidence type="ECO:0000313" key="2">
    <source>
        <dbReference type="Proteomes" id="UP000005496"/>
    </source>
</evidence>
<dbReference type="AlphaFoldDB" id="D6SKN3"/>
<evidence type="ECO:0000313" key="1">
    <source>
        <dbReference type="EMBL" id="EFI35244.1"/>
    </source>
</evidence>
<accession>D6SKN3</accession>
<dbReference type="Gene3D" id="1.10.1660.10">
    <property type="match status" value="1"/>
</dbReference>